<organism evidence="1">
    <name type="scientific">Anguilla anguilla</name>
    <name type="common">European freshwater eel</name>
    <name type="synonym">Muraena anguilla</name>
    <dbReference type="NCBI Taxonomy" id="7936"/>
    <lineage>
        <taxon>Eukaryota</taxon>
        <taxon>Metazoa</taxon>
        <taxon>Chordata</taxon>
        <taxon>Craniata</taxon>
        <taxon>Vertebrata</taxon>
        <taxon>Euteleostomi</taxon>
        <taxon>Actinopterygii</taxon>
        <taxon>Neopterygii</taxon>
        <taxon>Teleostei</taxon>
        <taxon>Anguilliformes</taxon>
        <taxon>Anguillidae</taxon>
        <taxon>Anguilla</taxon>
    </lineage>
</organism>
<dbReference type="EMBL" id="GBXM01038708">
    <property type="protein sequence ID" value="JAH69869.1"/>
    <property type="molecule type" value="Transcribed_RNA"/>
</dbReference>
<proteinExistence type="predicted"/>
<evidence type="ECO:0000313" key="1">
    <source>
        <dbReference type="EMBL" id="JAH69869.1"/>
    </source>
</evidence>
<name>A0A0E9UVH1_ANGAN</name>
<accession>A0A0E9UVH1</accession>
<reference evidence="1" key="1">
    <citation type="submission" date="2014-11" db="EMBL/GenBank/DDBJ databases">
        <authorList>
            <person name="Amaro Gonzalez C."/>
        </authorList>
    </citation>
    <scope>NUCLEOTIDE SEQUENCE</scope>
</reference>
<protein>
    <submittedName>
        <fullName evidence="1">Uncharacterized protein</fullName>
    </submittedName>
</protein>
<reference evidence="1" key="2">
    <citation type="journal article" date="2015" name="Fish Shellfish Immunol.">
        <title>Early steps in the European eel (Anguilla anguilla)-Vibrio vulnificus interaction in the gills: Role of the RtxA13 toxin.</title>
        <authorList>
            <person name="Callol A."/>
            <person name="Pajuelo D."/>
            <person name="Ebbesson L."/>
            <person name="Teles M."/>
            <person name="MacKenzie S."/>
            <person name="Amaro C."/>
        </authorList>
    </citation>
    <scope>NUCLEOTIDE SEQUENCE</scope>
</reference>
<sequence length="73" mass="7983">MYSTCFQGVSAVTHLSLEEDNTGWDEARNHTGLAALCSLHMCVPVYPCSYLSYQSPCSCSHLHGLRSLVAVPH</sequence>
<dbReference type="AlphaFoldDB" id="A0A0E9UVH1"/>